<dbReference type="Pfam" id="PF12146">
    <property type="entry name" value="Hydrolase_4"/>
    <property type="match status" value="1"/>
</dbReference>
<dbReference type="PANTHER" id="PTHR22753:SF48">
    <property type="entry name" value="PHOSPHOLIPID_GLYCEROL ACYLTRANSFERASE DOMAIN-CONTAINING PROTEIN"/>
    <property type="match status" value="1"/>
</dbReference>
<sequence>MQVANSQISFLRPTKPRPELPLLIFLPAMDGTGKLLRSQQSRLSTAFNIRCLSIPPNDLSSWEQLLEKTVELIEIERKAIPERPVYLCGESFGGCLALKVAFTAPELFNKLILVNSASSFSQQPLVKYGSYLTQYLPSYLYRLSVTGTLPFLAALGRIERAERQALLEAMQSVSQQTSIWRLELMRSFQVDKNQLKKLKKSVLVIASAADRLLPSISQAKFLVKHLPEAKMVVLPNSGHACLLETDVDFYEIIRDRWGSELVGAETDIVSTTLKITTT</sequence>
<keyword evidence="2" id="KW-0378">Hydrolase</keyword>
<dbReference type="GO" id="GO:0016020">
    <property type="term" value="C:membrane"/>
    <property type="evidence" value="ECO:0007669"/>
    <property type="project" value="TreeGrafter"/>
</dbReference>
<dbReference type="EMBL" id="RCBY01000067">
    <property type="protein sequence ID" value="RQH43076.1"/>
    <property type="molecule type" value="Genomic_DNA"/>
</dbReference>
<dbReference type="Proteomes" id="UP000269154">
    <property type="component" value="Unassembled WGS sequence"/>
</dbReference>
<protein>
    <submittedName>
        <fullName evidence="2">Alpha/beta hydrolase</fullName>
    </submittedName>
</protein>
<dbReference type="PANTHER" id="PTHR22753">
    <property type="entry name" value="TRANSMEMBRANE PROTEIN 68"/>
    <property type="match status" value="1"/>
</dbReference>
<dbReference type="GO" id="GO:0016787">
    <property type="term" value="F:hydrolase activity"/>
    <property type="evidence" value="ECO:0007669"/>
    <property type="project" value="UniProtKB-KW"/>
</dbReference>
<dbReference type="InterPro" id="IPR000073">
    <property type="entry name" value="AB_hydrolase_1"/>
</dbReference>
<dbReference type="RefSeq" id="WP_124154759.1">
    <property type="nucleotide sequence ID" value="NZ_CAWOLW010000634.1"/>
</dbReference>
<proteinExistence type="predicted"/>
<dbReference type="InterPro" id="IPR029058">
    <property type="entry name" value="AB_hydrolase_fold"/>
</dbReference>
<evidence type="ECO:0000313" key="3">
    <source>
        <dbReference type="Proteomes" id="UP000269154"/>
    </source>
</evidence>
<dbReference type="AlphaFoldDB" id="A0A3N6PCQ0"/>
<evidence type="ECO:0000259" key="1">
    <source>
        <dbReference type="Pfam" id="PF12146"/>
    </source>
</evidence>
<reference evidence="2 3" key="1">
    <citation type="journal article" date="2018" name="ACS Chem. Biol.">
        <title>Ketoreductase domain dysfunction expands chemodiversity: malyngamide biosynthesis in the cyanobacterium Okeania hirsuta.</title>
        <authorList>
            <person name="Moss N.A."/>
            <person name="Leao T."/>
            <person name="Rankin M."/>
            <person name="McCullough T.M."/>
            <person name="Qu P."/>
            <person name="Korobeynikov A."/>
            <person name="Smith J.L."/>
            <person name="Gerwick L."/>
            <person name="Gerwick W.H."/>
        </authorList>
    </citation>
    <scope>NUCLEOTIDE SEQUENCE [LARGE SCALE GENOMIC DNA]</scope>
    <source>
        <strain evidence="2 3">PAB10Feb10-1</strain>
    </source>
</reference>
<keyword evidence="3" id="KW-1185">Reference proteome</keyword>
<dbReference type="OrthoDB" id="571089at2"/>
<dbReference type="InterPro" id="IPR022742">
    <property type="entry name" value="Hydrolase_4"/>
</dbReference>
<accession>A0A3N6PCQ0</accession>
<evidence type="ECO:0000313" key="2">
    <source>
        <dbReference type="EMBL" id="RQH43076.1"/>
    </source>
</evidence>
<name>A0A3N6PCQ0_9CYAN</name>
<comment type="caution">
    <text evidence="2">The sequence shown here is derived from an EMBL/GenBank/DDBJ whole genome shotgun (WGS) entry which is preliminary data.</text>
</comment>
<dbReference type="Gene3D" id="3.40.50.1820">
    <property type="entry name" value="alpha/beta hydrolase"/>
    <property type="match status" value="1"/>
</dbReference>
<organism evidence="2 3">
    <name type="scientific">Okeania hirsuta</name>
    <dbReference type="NCBI Taxonomy" id="1458930"/>
    <lineage>
        <taxon>Bacteria</taxon>
        <taxon>Bacillati</taxon>
        <taxon>Cyanobacteriota</taxon>
        <taxon>Cyanophyceae</taxon>
        <taxon>Oscillatoriophycideae</taxon>
        <taxon>Oscillatoriales</taxon>
        <taxon>Microcoleaceae</taxon>
        <taxon>Okeania</taxon>
    </lineage>
</organism>
<dbReference type="SUPFAM" id="SSF53474">
    <property type="entry name" value="alpha/beta-Hydrolases"/>
    <property type="match status" value="1"/>
</dbReference>
<gene>
    <name evidence="2" type="ORF">D5R40_13745</name>
</gene>
<dbReference type="PRINTS" id="PR00111">
    <property type="entry name" value="ABHYDROLASE"/>
</dbReference>
<feature type="domain" description="Serine aminopeptidase S33" evidence="1">
    <location>
        <begin position="59"/>
        <end position="246"/>
    </location>
</feature>